<reference evidence="6" key="1">
    <citation type="journal article" date="2019" name="Int. J. Syst. Evol. Microbiol.">
        <title>The Global Catalogue of Microorganisms (GCM) 10K type strain sequencing project: providing services to taxonomists for standard genome sequencing and annotation.</title>
        <authorList>
            <consortium name="The Broad Institute Genomics Platform"/>
            <consortium name="The Broad Institute Genome Sequencing Center for Infectious Disease"/>
            <person name="Wu L."/>
            <person name="Ma J."/>
        </authorList>
    </citation>
    <scope>NUCLEOTIDE SEQUENCE [LARGE SCALE GENOMIC DNA]</scope>
    <source>
        <strain evidence="6">NBRC 109341</strain>
    </source>
</reference>
<keyword evidence="3" id="KW-0175">Coiled coil</keyword>
<dbReference type="Pfam" id="PF02321">
    <property type="entry name" value="OEP"/>
    <property type="match status" value="2"/>
</dbReference>
<proteinExistence type="inferred from homology"/>
<dbReference type="Proteomes" id="UP001156903">
    <property type="component" value="Unassembled WGS sequence"/>
</dbReference>
<dbReference type="InterPro" id="IPR028351">
    <property type="entry name" value="CyaE"/>
</dbReference>
<protein>
    <recommendedName>
        <fullName evidence="2">Protein CyaE</fullName>
    </recommendedName>
</protein>
<evidence type="ECO:0000256" key="4">
    <source>
        <dbReference type="SAM" id="SignalP"/>
    </source>
</evidence>
<comment type="subcellular location">
    <subcellularLocation>
        <location evidence="2">Cell outer membrane</location>
        <topology evidence="2">Peripheral membrane protein</topology>
    </subcellularLocation>
</comment>
<dbReference type="InterPro" id="IPR003423">
    <property type="entry name" value="OMP_efflux"/>
</dbReference>
<organism evidence="5 6">
    <name type="scientific">Hydrogenophaga electricum</name>
    <dbReference type="NCBI Taxonomy" id="1230953"/>
    <lineage>
        <taxon>Bacteria</taxon>
        <taxon>Pseudomonadati</taxon>
        <taxon>Pseudomonadota</taxon>
        <taxon>Betaproteobacteria</taxon>
        <taxon>Burkholderiales</taxon>
        <taxon>Comamonadaceae</taxon>
        <taxon>Hydrogenophaga</taxon>
    </lineage>
</organism>
<gene>
    <name evidence="5" type="ORF">GCM10007935_23510</name>
</gene>
<keyword evidence="2" id="KW-0354">Hemolysis</keyword>
<comment type="caution">
    <text evidence="5">The sequence shown here is derived from an EMBL/GenBank/DDBJ whole genome shotgun (WGS) entry which is preliminary data.</text>
</comment>
<dbReference type="Gene3D" id="1.20.1600.10">
    <property type="entry name" value="Outer membrane efflux proteins (OEP)"/>
    <property type="match status" value="1"/>
</dbReference>
<keyword evidence="4" id="KW-0732">Signal</keyword>
<evidence type="ECO:0000256" key="2">
    <source>
        <dbReference type="PIRNR" id="PIRNR001892"/>
    </source>
</evidence>
<name>A0ABQ6C5N8_9BURK</name>
<dbReference type="InterPro" id="IPR010131">
    <property type="entry name" value="MdtP/NodT-like"/>
</dbReference>
<keyword evidence="6" id="KW-1185">Reference proteome</keyword>
<dbReference type="SUPFAM" id="SSF56954">
    <property type="entry name" value="Outer membrane efflux proteins (OEP)"/>
    <property type="match status" value="1"/>
</dbReference>
<comment type="similarity">
    <text evidence="1 2">Belongs to the outer membrane factor (OMF) (TC 1.B.17) family.</text>
</comment>
<comment type="function">
    <text evidence="2">CyaE is necessary for transport of calmodulin-sensitive adenylate cyclase-hemolysin (cyclolysin).</text>
</comment>
<feature type="signal peptide" evidence="4">
    <location>
        <begin position="1"/>
        <end position="25"/>
    </location>
</feature>
<dbReference type="PANTHER" id="PTHR30203">
    <property type="entry name" value="OUTER MEMBRANE CATION EFFLUX PROTEIN"/>
    <property type="match status" value="1"/>
</dbReference>
<evidence type="ECO:0000313" key="6">
    <source>
        <dbReference type="Proteomes" id="UP001156903"/>
    </source>
</evidence>
<keyword evidence="2" id="KW-0998">Cell outer membrane</keyword>
<evidence type="ECO:0000256" key="1">
    <source>
        <dbReference type="ARBA" id="ARBA00007613"/>
    </source>
</evidence>
<feature type="coiled-coil region" evidence="3">
    <location>
        <begin position="371"/>
        <end position="398"/>
    </location>
</feature>
<feature type="coiled-coil region" evidence="3">
    <location>
        <begin position="439"/>
        <end position="466"/>
    </location>
</feature>
<keyword evidence="2" id="KW-0204">Cytolysis</keyword>
<dbReference type="PIRSF" id="PIRSF001892">
    <property type="entry name" value="CyaE"/>
    <property type="match status" value="1"/>
</dbReference>
<evidence type="ECO:0000313" key="5">
    <source>
        <dbReference type="EMBL" id="GLS14918.1"/>
    </source>
</evidence>
<dbReference type="EMBL" id="BSPB01000017">
    <property type="protein sequence ID" value="GLS14918.1"/>
    <property type="molecule type" value="Genomic_DNA"/>
</dbReference>
<dbReference type="RefSeq" id="WP_234262724.1">
    <property type="nucleotide sequence ID" value="NZ_BSPB01000017.1"/>
</dbReference>
<accession>A0ABQ6C5N8</accession>
<sequence>MNHRPLRAALAVASALAGLTGPAGAADTPDPVLRLSTWLGQLPLDRAPGAPPPDAEVLNWLPGSPVCQAPGQAPWGHLTVGDAVARTLCASPALRQALASVSEQTAGVDLAEVEFRPRWSVSAGYSADRNFNASGSLGRTLDATVGLSWVLFDFGQRSAALREARAGLSAALAQQGNTLLETLRETLRLYGEAVIAAASLDATREAEATASRTAAAADARHRAEVGSQIERLQAQTALAQATLERVRAEGTWENARAALALALGAEPAQPLQLADWEALVQTNQAAPDLAVLGQEVRQTHPRLQALRAQIDGADARIEAARAQTRGSVTTGVAAGTSRNWGSAGTGTLPAGSAQIRLNIPLFDGRESKALQTQAVARKTQAEAELETARRDVESQLWQAFQALQTGRQSLSASERLLQSAQATYQVAHGRYQAGVGSVLDLLNAQAALAEARRQRVTAQVELLNARLGLSLASGRLGAR</sequence>
<dbReference type="PANTHER" id="PTHR30203:SF29">
    <property type="entry name" value="PROTEIN CYAE"/>
    <property type="match status" value="1"/>
</dbReference>
<evidence type="ECO:0000256" key="3">
    <source>
        <dbReference type="SAM" id="Coils"/>
    </source>
</evidence>
<keyword evidence="2" id="KW-0472">Membrane</keyword>
<keyword evidence="2" id="KW-0813">Transport</keyword>
<feature type="chain" id="PRO_5045789507" description="Protein CyaE" evidence="4">
    <location>
        <begin position="26"/>
        <end position="479"/>
    </location>
</feature>